<evidence type="ECO:0000313" key="3">
    <source>
        <dbReference type="Proteomes" id="UP001589828"/>
    </source>
</evidence>
<comment type="caution">
    <text evidence="2">The sequence shown here is derived from an EMBL/GenBank/DDBJ whole genome shotgun (WGS) entry which is preliminary data.</text>
</comment>
<sequence length="773" mass="87973">MKDEPNNESPGNSPDQPAPEQPAQGEKPSDKPDASISATQHIENLREVYDQQNINKVDVYFSTGGQEADKIDFMVLPLTPRTDSRLPIDQITHQQFGESRMMLISHGLNHDVLAAEAVEQIVLRHCPGSSSAVCCNLQLQSAFQLSRLIREFSTSPLYQPGKTQALVIFENRETKDTASLLADFVKKGGPAKGLTEQLAQKGLLLIYAGQHANLPENAVQQEIYAAYYLINTLILGISEHVNNYQEALETYRQVIETSRLTGWLSTRPESDLVREVTALLVAGSLLQELTERRNSISYAEERETVKKLLDTPLKNIVLFIATYFDEISITDFDQLVKTLIGDLPETLINQQKGGAFDLLWEWETSADSILTDCGLLFDLSEKRKIPAYRFEKSVRKDILRDFFSSSQRLMLLRRHDVIMRGLFADNAMFTPGIVAGCLGLNFENAAINPPHYLAGFCLHMTDHLSDIDSDNWRTKQDYFLWLVNFIRAWEDKERFKSYLGQFYKQMMENELRRAILGALLTHLCTPDRPENLARLKTFLEGTSSEEMTGSFRIIRAIVFNYLDHLPEFFREVDSWTDTSTGEPSKSCAFIKIACTYIFYNGWLDKRGKRSLAVQLLEKAASPDFPDGLSLLSDFIFGLSSAAAFRRIYRKLYKENYLQERLLKEDMEADLQLIWVIVLTQWHYLLQPGREVLQISPESQQNRFFPALEAILASHTRSRLNIAFNKAIEIINYRIAGFKEADQVARGPLENKRTSARTLISLLATYSTAHGNDR</sequence>
<evidence type="ECO:0000256" key="1">
    <source>
        <dbReference type="SAM" id="MobiDB-lite"/>
    </source>
</evidence>
<evidence type="ECO:0000313" key="2">
    <source>
        <dbReference type="EMBL" id="MFC0518942.1"/>
    </source>
</evidence>
<dbReference type="RefSeq" id="WP_377026644.1">
    <property type="nucleotide sequence ID" value="NZ_JBHLTS010000080.1"/>
</dbReference>
<dbReference type="EMBL" id="JBHLTS010000080">
    <property type="protein sequence ID" value="MFC0518942.1"/>
    <property type="molecule type" value="Genomic_DNA"/>
</dbReference>
<gene>
    <name evidence="2" type="ORF">ACFFGT_32305</name>
</gene>
<organism evidence="2 3">
    <name type="scientific">Mucilaginibacter angelicae</name>
    <dbReference type="NCBI Taxonomy" id="869718"/>
    <lineage>
        <taxon>Bacteria</taxon>
        <taxon>Pseudomonadati</taxon>
        <taxon>Bacteroidota</taxon>
        <taxon>Sphingobacteriia</taxon>
        <taxon>Sphingobacteriales</taxon>
        <taxon>Sphingobacteriaceae</taxon>
        <taxon>Mucilaginibacter</taxon>
    </lineage>
</organism>
<reference evidence="2 3" key="1">
    <citation type="submission" date="2024-09" db="EMBL/GenBank/DDBJ databases">
        <authorList>
            <person name="Sun Q."/>
            <person name="Mori K."/>
        </authorList>
    </citation>
    <scope>NUCLEOTIDE SEQUENCE [LARGE SCALE GENOMIC DNA]</scope>
    <source>
        <strain evidence="2 3">NCAIM B.02415</strain>
    </source>
</reference>
<name>A0ABV6LHH5_9SPHI</name>
<feature type="region of interest" description="Disordered" evidence="1">
    <location>
        <begin position="1"/>
        <end position="35"/>
    </location>
</feature>
<dbReference type="Proteomes" id="UP001589828">
    <property type="component" value="Unassembled WGS sequence"/>
</dbReference>
<accession>A0ABV6LHH5</accession>
<protein>
    <submittedName>
        <fullName evidence="2">Uncharacterized protein</fullName>
    </submittedName>
</protein>
<proteinExistence type="predicted"/>
<keyword evidence="3" id="KW-1185">Reference proteome</keyword>